<name>A0A0A0KY93_CUCSA</name>
<evidence type="ECO:0000313" key="1">
    <source>
        <dbReference type="EMBL" id="KGN53819.1"/>
    </source>
</evidence>
<sequence length="116" mass="13446">MMIQSLIVIITIETFEHDKFNELIEQETLEYFDNKFAKEKPSDNDLSIFLDFVTSINDEHVLVDNVATHEQHALGNYLASGKEYDLGRDIKDDDEHILKTIGIDNEPDTSHPRRKL</sequence>
<proteinExistence type="predicted"/>
<reference evidence="1 2" key="4">
    <citation type="journal article" date="2011" name="BMC Genomics">
        <title>RNA-Seq improves annotation of protein-coding genes in the cucumber genome.</title>
        <authorList>
            <person name="Li Z."/>
            <person name="Zhang Z."/>
            <person name="Yan P."/>
            <person name="Huang S."/>
            <person name="Fei Z."/>
            <person name="Lin K."/>
        </authorList>
    </citation>
    <scope>NUCLEOTIDE SEQUENCE [LARGE SCALE GENOMIC DNA]</scope>
    <source>
        <strain evidence="2">cv. 9930</strain>
    </source>
</reference>
<protein>
    <submittedName>
        <fullName evidence="1">Uncharacterized protein</fullName>
    </submittedName>
</protein>
<dbReference type="Proteomes" id="UP000029981">
    <property type="component" value="Chromosome 4"/>
</dbReference>
<organism evidence="1 2">
    <name type="scientific">Cucumis sativus</name>
    <name type="common">Cucumber</name>
    <dbReference type="NCBI Taxonomy" id="3659"/>
    <lineage>
        <taxon>Eukaryota</taxon>
        <taxon>Viridiplantae</taxon>
        <taxon>Streptophyta</taxon>
        <taxon>Embryophyta</taxon>
        <taxon>Tracheophyta</taxon>
        <taxon>Spermatophyta</taxon>
        <taxon>Magnoliopsida</taxon>
        <taxon>eudicotyledons</taxon>
        <taxon>Gunneridae</taxon>
        <taxon>Pentapetalae</taxon>
        <taxon>rosids</taxon>
        <taxon>fabids</taxon>
        <taxon>Cucurbitales</taxon>
        <taxon>Cucurbitaceae</taxon>
        <taxon>Benincaseae</taxon>
        <taxon>Cucumis</taxon>
    </lineage>
</organism>
<gene>
    <name evidence="1" type="ORF">Csa_4G151750</name>
</gene>
<accession>A0A0A0KY93</accession>
<reference evidence="1 2" key="1">
    <citation type="journal article" date="2009" name="Nat. Genet.">
        <title>The genome of the cucumber, Cucumis sativus L.</title>
        <authorList>
            <person name="Huang S."/>
            <person name="Li R."/>
            <person name="Zhang Z."/>
            <person name="Li L."/>
            <person name="Gu X."/>
            <person name="Fan W."/>
            <person name="Lucas W.J."/>
            <person name="Wang X."/>
            <person name="Xie B."/>
            <person name="Ni P."/>
            <person name="Ren Y."/>
            <person name="Zhu H."/>
            <person name="Li J."/>
            <person name="Lin K."/>
            <person name="Jin W."/>
            <person name="Fei Z."/>
            <person name="Li G."/>
            <person name="Staub J."/>
            <person name="Kilian A."/>
            <person name="van der Vossen E.A."/>
            <person name="Wu Y."/>
            <person name="Guo J."/>
            <person name="He J."/>
            <person name="Jia Z."/>
            <person name="Ren Y."/>
            <person name="Tian G."/>
            <person name="Lu Y."/>
            <person name="Ruan J."/>
            <person name="Qian W."/>
            <person name="Wang M."/>
            <person name="Huang Q."/>
            <person name="Li B."/>
            <person name="Xuan Z."/>
            <person name="Cao J."/>
            <person name="Asan"/>
            <person name="Wu Z."/>
            <person name="Zhang J."/>
            <person name="Cai Q."/>
            <person name="Bai Y."/>
            <person name="Zhao B."/>
            <person name="Han Y."/>
            <person name="Li Y."/>
            <person name="Li X."/>
            <person name="Wang S."/>
            <person name="Shi Q."/>
            <person name="Liu S."/>
            <person name="Cho W.K."/>
            <person name="Kim J.Y."/>
            <person name="Xu Y."/>
            <person name="Heller-Uszynska K."/>
            <person name="Miao H."/>
            <person name="Cheng Z."/>
            <person name="Zhang S."/>
            <person name="Wu J."/>
            <person name="Yang Y."/>
            <person name="Kang H."/>
            <person name="Li M."/>
            <person name="Liang H."/>
            <person name="Ren X."/>
            <person name="Shi Z."/>
            <person name="Wen M."/>
            <person name="Jian M."/>
            <person name="Yang H."/>
            <person name="Zhang G."/>
            <person name="Yang Z."/>
            <person name="Chen R."/>
            <person name="Liu S."/>
            <person name="Li J."/>
            <person name="Ma L."/>
            <person name="Liu H."/>
            <person name="Zhou Y."/>
            <person name="Zhao J."/>
            <person name="Fang X."/>
            <person name="Li G."/>
            <person name="Fang L."/>
            <person name="Li Y."/>
            <person name="Liu D."/>
            <person name="Zheng H."/>
            <person name="Zhang Y."/>
            <person name="Qin N."/>
            <person name="Li Z."/>
            <person name="Yang G."/>
            <person name="Yang S."/>
            <person name="Bolund L."/>
            <person name="Kristiansen K."/>
            <person name="Zheng H."/>
            <person name="Li S."/>
            <person name="Zhang X."/>
            <person name="Yang H."/>
            <person name="Wang J."/>
            <person name="Sun R."/>
            <person name="Zhang B."/>
            <person name="Jiang S."/>
            <person name="Wang J."/>
            <person name="Du Y."/>
            <person name="Li S."/>
        </authorList>
    </citation>
    <scope>NUCLEOTIDE SEQUENCE [LARGE SCALE GENOMIC DNA]</scope>
    <source>
        <strain evidence="2">cv. 9930</strain>
    </source>
</reference>
<reference evidence="1 2" key="3">
    <citation type="journal article" date="2010" name="BMC Genomics">
        <title>Transcriptome sequencing and comparative analysis of cucumber flowers with different sex types.</title>
        <authorList>
            <person name="Guo S."/>
            <person name="Zheng Y."/>
            <person name="Joung J.G."/>
            <person name="Liu S."/>
            <person name="Zhang Z."/>
            <person name="Crasta O.R."/>
            <person name="Sobral B.W."/>
            <person name="Xu Y."/>
            <person name="Huang S."/>
            <person name="Fei Z."/>
        </authorList>
    </citation>
    <scope>NUCLEOTIDE SEQUENCE [LARGE SCALE GENOMIC DNA]</scope>
    <source>
        <strain evidence="2">cv. 9930</strain>
    </source>
</reference>
<dbReference type="Gramene" id="KGN53819">
    <property type="protein sequence ID" value="KGN53819"/>
    <property type="gene ID" value="Csa_4G151750"/>
</dbReference>
<dbReference type="AlphaFoldDB" id="A0A0A0KY93"/>
<keyword evidence="2" id="KW-1185">Reference proteome</keyword>
<dbReference type="EMBL" id="CM002925">
    <property type="protein sequence ID" value="KGN53819.1"/>
    <property type="molecule type" value="Genomic_DNA"/>
</dbReference>
<evidence type="ECO:0000313" key="2">
    <source>
        <dbReference type="Proteomes" id="UP000029981"/>
    </source>
</evidence>
<reference evidence="1 2" key="2">
    <citation type="journal article" date="2009" name="PLoS ONE">
        <title>An integrated genetic and cytogenetic map of the cucumber genome.</title>
        <authorList>
            <person name="Ren Y."/>
            <person name="Zhang Z."/>
            <person name="Liu J."/>
            <person name="Staub J.E."/>
            <person name="Han Y."/>
            <person name="Cheng Z."/>
            <person name="Li X."/>
            <person name="Lu J."/>
            <person name="Miao H."/>
            <person name="Kang H."/>
            <person name="Xie B."/>
            <person name="Gu X."/>
            <person name="Wang X."/>
            <person name="Du Y."/>
            <person name="Jin W."/>
            <person name="Huang S."/>
        </authorList>
    </citation>
    <scope>NUCLEOTIDE SEQUENCE [LARGE SCALE GENOMIC DNA]</scope>
    <source>
        <strain evidence="2">cv. 9930</strain>
    </source>
</reference>